<feature type="region of interest" description="Disordered" evidence="1">
    <location>
        <begin position="31"/>
        <end position="101"/>
    </location>
</feature>
<organism evidence="3 4">
    <name type="scientific">Aspergillus tamarii</name>
    <dbReference type="NCBI Taxonomy" id="41984"/>
    <lineage>
        <taxon>Eukaryota</taxon>
        <taxon>Fungi</taxon>
        <taxon>Dikarya</taxon>
        <taxon>Ascomycota</taxon>
        <taxon>Pezizomycotina</taxon>
        <taxon>Eurotiomycetes</taxon>
        <taxon>Eurotiomycetidae</taxon>
        <taxon>Eurotiales</taxon>
        <taxon>Aspergillaceae</taxon>
        <taxon>Aspergillus</taxon>
        <taxon>Aspergillus subgen. Circumdati</taxon>
    </lineage>
</organism>
<evidence type="ECO:0000256" key="1">
    <source>
        <dbReference type="SAM" id="MobiDB-lite"/>
    </source>
</evidence>
<dbReference type="AlphaFoldDB" id="A0A5N6UWD3"/>
<gene>
    <name evidence="3" type="ORF">BDV40DRAFT_299975</name>
</gene>
<feature type="compositionally biased region" description="Polar residues" evidence="1">
    <location>
        <begin position="92"/>
        <end position="101"/>
    </location>
</feature>
<evidence type="ECO:0000256" key="2">
    <source>
        <dbReference type="SAM" id="Phobius"/>
    </source>
</evidence>
<dbReference type="Proteomes" id="UP000326950">
    <property type="component" value="Unassembled WGS sequence"/>
</dbReference>
<keyword evidence="4" id="KW-1185">Reference proteome</keyword>
<evidence type="ECO:0000313" key="4">
    <source>
        <dbReference type="Proteomes" id="UP000326950"/>
    </source>
</evidence>
<proteinExistence type="predicted"/>
<protein>
    <submittedName>
        <fullName evidence="3">Uncharacterized protein</fullName>
    </submittedName>
</protein>
<feature type="compositionally biased region" description="Polar residues" evidence="1">
    <location>
        <begin position="45"/>
        <end position="55"/>
    </location>
</feature>
<dbReference type="OrthoDB" id="4179406at2759"/>
<accession>A0A5N6UWD3</accession>
<keyword evidence="2" id="KW-0472">Membrane</keyword>
<sequence>MSADSLKDHQVLEYLRNLMVEKEIRMPIETAGDDLQMNMGKSYDSRPSTGPTAQTHPLPAFSGRVAQEQANRRGPVKATGSQGVDEIPVESDAQSTPDKVSVSQPRSAILPRIGLLARDAFEGLLDNVSVMVRSTFSGIRYPLQFILVLYLMMYIWLCAFSRFYGHLAAIVCNQPVLSYVPRAYGFCNDSFTTPPPVPLNFTQSAEAQEQLGMVFRKAGEGANLALQIKSNQHAVRDLAMRVRLSKLDNREAIAQQLDQIIRTSKPLVRKLSKFSAKLNTVRITIIARDNYALKTLNSIQELRHSPLFIVLALIDPFSVLRSHTPLAADEAELRRSFIQTVESIVESIPSLVNHAQGLLLDLDILEAAHRAIANLTLHNDISAQQRDILTRLWDSLTGEAANSALLRDLTEYYAQARVVLDAVITTLLKVQDNMEEFRDVHKKQLFVDSDTPLEVHMGEIRRAVDSLNQQMSTLDGRQTWFRQGIQAEFI</sequence>
<name>A0A5N6UWD3_ASPTM</name>
<feature type="transmembrane region" description="Helical" evidence="2">
    <location>
        <begin position="141"/>
        <end position="164"/>
    </location>
</feature>
<evidence type="ECO:0000313" key="3">
    <source>
        <dbReference type="EMBL" id="KAE8162914.1"/>
    </source>
</evidence>
<keyword evidence="2" id="KW-0812">Transmembrane</keyword>
<reference evidence="3 4" key="1">
    <citation type="submission" date="2019-04" db="EMBL/GenBank/DDBJ databases">
        <title>Friends and foes A comparative genomics study of 23 Aspergillus species from section Flavi.</title>
        <authorList>
            <consortium name="DOE Joint Genome Institute"/>
            <person name="Kjaerbolling I."/>
            <person name="Vesth T."/>
            <person name="Frisvad J.C."/>
            <person name="Nybo J.L."/>
            <person name="Theobald S."/>
            <person name="Kildgaard S."/>
            <person name="Isbrandt T."/>
            <person name="Kuo A."/>
            <person name="Sato A."/>
            <person name="Lyhne E.K."/>
            <person name="Kogle M.E."/>
            <person name="Wiebenga A."/>
            <person name="Kun R.S."/>
            <person name="Lubbers R.J."/>
            <person name="Makela M.R."/>
            <person name="Barry K."/>
            <person name="Chovatia M."/>
            <person name="Clum A."/>
            <person name="Daum C."/>
            <person name="Haridas S."/>
            <person name="He G."/>
            <person name="LaButti K."/>
            <person name="Lipzen A."/>
            <person name="Mondo S."/>
            <person name="Riley R."/>
            <person name="Salamov A."/>
            <person name="Simmons B.A."/>
            <person name="Magnuson J.K."/>
            <person name="Henrissat B."/>
            <person name="Mortensen U.H."/>
            <person name="Larsen T.O."/>
            <person name="Devries R.P."/>
            <person name="Grigoriev I.V."/>
            <person name="Machida M."/>
            <person name="Baker S.E."/>
            <person name="Andersen M.R."/>
        </authorList>
    </citation>
    <scope>NUCLEOTIDE SEQUENCE [LARGE SCALE GENOMIC DNA]</scope>
    <source>
        <strain evidence="3 4">CBS 117626</strain>
    </source>
</reference>
<keyword evidence="2" id="KW-1133">Transmembrane helix</keyword>
<dbReference type="EMBL" id="ML738623">
    <property type="protein sequence ID" value="KAE8162914.1"/>
    <property type="molecule type" value="Genomic_DNA"/>
</dbReference>